<evidence type="ECO:0000313" key="2">
    <source>
        <dbReference type="EMBL" id="TDZ19505.1"/>
    </source>
</evidence>
<sequence>MKLALFLASAAVGVHAVDLWKFQIPLHKYCDYGTEGNGGCESVGLNTYCCLQYGGYSYPRYAIRRVVEYEGCRNEPDPTKKNYTCTAAGSRLEGNIYCA</sequence>
<keyword evidence="1" id="KW-0732">Signal</keyword>
<reference evidence="3" key="1">
    <citation type="journal article" date="2013" name="New Phytol.">
        <title>Comparative genomic and transcriptomic analyses reveal the hemibiotrophic stage shift of Colletotrichum fungi.</title>
        <authorList>
            <person name="Gan P."/>
            <person name="Ikeda K."/>
            <person name="Irieda H."/>
            <person name="Narusaka M."/>
            <person name="O'Connell R.J."/>
            <person name="Narusaka Y."/>
            <person name="Takano Y."/>
            <person name="Kubo Y."/>
            <person name="Shirasu K."/>
        </authorList>
    </citation>
    <scope>NUCLEOTIDE SEQUENCE [LARGE SCALE GENOMIC DNA]</scope>
    <source>
        <strain evidence="3">104-T / ATCC 96160 / CBS 514.97 / LARS 414 / MAFF 240422</strain>
    </source>
</reference>
<gene>
    <name evidence="2" type="ORF">Cob_v007512</name>
</gene>
<dbReference type="EMBL" id="AMCV02000020">
    <property type="protein sequence ID" value="TDZ19505.1"/>
    <property type="molecule type" value="Genomic_DNA"/>
</dbReference>
<evidence type="ECO:0000313" key="3">
    <source>
        <dbReference type="Proteomes" id="UP000014480"/>
    </source>
</evidence>
<keyword evidence="3" id="KW-1185">Reference proteome</keyword>
<dbReference type="AlphaFoldDB" id="A0A484FP80"/>
<dbReference type="Proteomes" id="UP000014480">
    <property type="component" value="Unassembled WGS sequence"/>
</dbReference>
<proteinExistence type="predicted"/>
<dbReference type="OrthoDB" id="4951499at2759"/>
<feature type="chain" id="PRO_5019740223" evidence="1">
    <location>
        <begin position="17"/>
        <end position="99"/>
    </location>
</feature>
<feature type="signal peptide" evidence="1">
    <location>
        <begin position="1"/>
        <end position="16"/>
    </location>
</feature>
<name>A0A484FP80_COLOR</name>
<reference evidence="3" key="2">
    <citation type="journal article" date="2019" name="Mol. Plant Microbe Interact.">
        <title>Genome sequence resources for four phytopathogenic fungi from the Colletotrichum orbiculare species complex.</title>
        <authorList>
            <person name="Gan P."/>
            <person name="Tsushima A."/>
            <person name="Narusaka M."/>
            <person name="Narusaka Y."/>
            <person name="Takano Y."/>
            <person name="Kubo Y."/>
            <person name="Shirasu K."/>
        </authorList>
    </citation>
    <scope>GENOME REANNOTATION</scope>
    <source>
        <strain evidence="3">104-T / ATCC 96160 / CBS 514.97 / LARS 414 / MAFF 240422</strain>
    </source>
</reference>
<organism evidence="2 3">
    <name type="scientific">Colletotrichum orbiculare (strain 104-T / ATCC 96160 / CBS 514.97 / LARS 414 / MAFF 240422)</name>
    <name type="common">Cucumber anthracnose fungus</name>
    <name type="synonym">Colletotrichum lagenarium</name>
    <dbReference type="NCBI Taxonomy" id="1213857"/>
    <lineage>
        <taxon>Eukaryota</taxon>
        <taxon>Fungi</taxon>
        <taxon>Dikarya</taxon>
        <taxon>Ascomycota</taxon>
        <taxon>Pezizomycotina</taxon>
        <taxon>Sordariomycetes</taxon>
        <taxon>Hypocreomycetidae</taxon>
        <taxon>Glomerellales</taxon>
        <taxon>Glomerellaceae</taxon>
        <taxon>Colletotrichum</taxon>
        <taxon>Colletotrichum orbiculare species complex</taxon>
    </lineage>
</organism>
<evidence type="ECO:0000256" key="1">
    <source>
        <dbReference type="SAM" id="SignalP"/>
    </source>
</evidence>
<comment type="caution">
    <text evidence="2">The sequence shown here is derived from an EMBL/GenBank/DDBJ whole genome shotgun (WGS) entry which is preliminary data.</text>
</comment>
<accession>A0A484FP80</accession>
<protein>
    <submittedName>
        <fullName evidence="2">Uncharacterized protein</fullName>
    </submittedName>
</protein>